<keyword evidence="5" id="KW-1185">Reference proteome</keyword>
<keyword evidence="2" id="KW-0472">Membrane</keyword>
<feature type="signal peptide" evidence="3">
    <location>
        <begin position="1"/>
        <end position="37"/>
    </location>
</feature>
<feature type="compositionally biased region" description="Basic and acidic residues" evidence="1">
    <location>
        <begin position="131"/>
        <end position="156"/>
    </location>
</feature>
<reference evidence="5" key="1">
    <citation type="journal article" date="2019" name="Int. J. Syst. Evol. Microbiol.">
        <title>The Global Catalogue of Microorganisms (GCM) 10K type strain sequencing project: providing services to taxonomists for standard genome sequencing and annotation.</title>
        <authorList>
            <consortium name="The Broad Institute Genomics Platform"/>
            <consortium name="The Broad Institute Genome Sequencing Center for Infectious Disease"/>
            <person name="Wu L."/>
            <person name="Ma J."/>
        </authorList>
    </citation>
    <scope>NUCLEOTIDE SEQUENCE [LARGE SCALE GENOMIC DNA]</scope>
    <source>
        <strain evidence="5">JCM 17986</strain>
    </source>
</reference>
<proteinExistence type="predicted"/>
<organism evidence="4 5">
    <name type="scientific">Yinghuangia aomiensis</name>
    <dbReference type="NCBI Taxonomy" id="676205"/>
    <lineage>
        <taxon>Bacteria</taxon>
        <taxon>Bacillati</taxon>
        <taxon>Actinomycetota</taxon>
        <taxon>Actinomycetes</taxon>
        <taxon>Kitasatosporales</taxon>
        <taxon>Streptomycetaceae</taxon>
        <taxon>Yinghuangia</taxon>
    </lineage>
</organism>
<dbReference type="EMBL" id="BAABHS010000077">
    <property type="protein sequence ID" value="GAA4998046.1"/>
    <property type="molecule type" value="Genomic_DNA"/>
</dbReference>
<feature type="compositionally biased region" description="Gly residues" evidence="1">
    <location>
        <begin position="610"/>
        <end position="638"/>
    </location>
</feature>
<feature type="transmembrane region" description="Helical" evidence="2">
    <location>
        <begin position="425"/>
        <end position="445"/>
    </location>
</feature>
<evidence type="ECO:0008006" key="6">
    <source>
        <dbReference type="Google" id="ProtNLM"/>
    </source>
</evidence>
<keyword evidence="2" id="KW-0812">Transmembrane</keyword>
<sequence length="777" mass="81769">MSAVRGTPHRRRRLACLFGALAVALLAGLFTAAPAGAEDKRDADAKFADGCVYVPQNIDGSRWRFFCPGDKADINNWVTIRDEKGQVPEGNRKLYLDSVGWVFELKGSDAYKAMASAQLEWIPDEPSWLLSKDEPGGKSDVDPSKKRKDPQPTKHDYSVQSLIDNVKTGVQGPCEGFMNQVIKDSGKKMTCVDPRFNYPCPSSLDKTLQAKCKAQNSTIIDKLHYDDEPKGSACKDGQGEAVCDTTAPGDNSQGTDDTLVTTSDSKIGGPSFLDDPPGWTKYHLANASAQVMTWWIHADDPVIKGDTKYNSEQTVDFVVRYTNVITYTLAILSVIIAGVRMILTRNGAPAREVAQSLVTLLLVGGLSVTVVSLCVKASAAFTDWFVVAGLNPNGIDHHADVHTQANQSLDAAVKAFGGSTTDMNFFLFLLASAFIIIGSLTQFFYMIARFFVVTALTGTITLAAAASNTERGKQWFQQHIGYLIAFIFVKPAAVIVFVIGARLWAPRGNADLDAAAQFKGFFIILMITLLLPGMVRVIFTIVAPASHGEDANVAAGLGAVVLGAKATRAGLGVGLGVGAKIAGAGKGAVAGLARARSSQGGADGDSGSSGPPGGSNPDGGSGGAASSGSLPGGDGSGGSPRRSVPDGPGNSQRTAGVPVSRSPGTGSAQAELPQETLAERWGNAAGAIEDARGMDPQASPADVAARTGYPIPQGTAANGWQRWDYWRRHVDSEVQAFVSGTGGRQPDDATMRDIVLTQTPRAGGFHMPDGSTSYPPT</sequence>
<feature type="compositionally biased region" description="Low complexity" evidence="1">
    <location>
        <begin position="639"/>
        <end position="649"/>
    </location>
</feature>
<gene>
    <name evidence="4" type="ORF">GCM10023205_84790</name>
</gene>
<keyword evidence="3" id="KW-0732">Signal</keyword>
<evidence type="ECO:0000256" key="2">
    <source>
        <dbReference type="SAM" id="Phobius"/>
    </source>
</evidence>
<evidence type="ECO:0000256" key="1">
    <source>
        <dbReference type="SAM" id="MobiDB-lite"/>
    </source>
</evidence>
<protein>
    <recommendedName>
        <fullName evidence="6">TrbL/VirB6 plasmid conjugal transfer protein</fullName>
    </recommendedName>
</protein>
<feature type="chain" id="PRO_5046966170" description="TrbL/VirB6 plasmid conjugal transfer protein" evidence="3">
    <location>
        <begin position="38"/>
        <end position="777"/>
    </location>
</feature>
<keyword evidence="2" id="KW-1133">Transmembrane helix</keyword>
<feature type="transmembrane region" description="Helical" evidence="2">
    <location>
        <begin position="324"/>
        <end position="343"/>
    </location>
</feature>
<comment type="caution">
    <text evidence="4">The sequence shown here is derived from an EMBL/GenBank/DDBJ whole genome shotgun (WGS) entry which is preliminary data.</text>
</comment>
<feature type="transmembrane region" description="Helical" evidence="2">
    <location>
        <begin position="521"/>
        <end position="543"/>
    </location>
</feature>
<feature type="transmembrane region" description="Helical" evidence="2">
    <location>
        <begin position="355"/>
        <end position="381"/>
    </location>
</feature>
<evidence type="ECO:0000313" key="4">
    <source>
        <dbReference type="EMBL" id="GAA4998046.1"/>
    </source>
</evidence>
<feature type="region of interest" description="Disordered" evidence="1">
    <location>
        <begin position="128"/>
        <end position="156"/>
    </location>
</feature>
<evidence type="ECO:0000256" key="3">
    <source>
        <dbReference type="SAM" id="SignalP"/>
    </source>
</evidence>
<name>A0ABP9IHM7_9ACTN</name>
<dbReference type="Proteomes" id="UP001500466">
    <property type="component" value="Unassembled WGS sequence"/>
</dbReference>
<feature type="region of interest" description="Disordered" evidence="1">
    <location>
        <begin position="595"/>
        <end position="672"/>
    </location>
</feature>
<dbReference type="RefSeq" id="WP_345681252.1">
    <property type="nucleotide sequence ID" value="NZ_BAABHS010000077.1"/>
</dbReference>
<feature type="transmembrane region" description="Helical" evidence="2">
    <location>
        <begin position="479"/>
        <end position="500"/>
    </location>
</feature>
<feature type="transmembrane region" description="Helical" evidence="2">
    <location>
        <begin position="450"/>
        <end position="467"/>
    </location>
</feature>
<accession>A0ABP9IHM7</accession>
<feature type="compositionally biased region" description="Low complexity" evidence="1">
    <location>
        <begin position="595"/>
        <end position="609"/>
    </location>
</feature>
<evidence type="ECO:0000313" key="5">
    <source>
        <dbReference type="Proteomes" id="UP001500466"/>
    </source>
</evidence>